<feature type="transmembrane region" description="Helical" evidence="1">
    <location>
        <begin position="12"/>
        <end position="37"/>
    </location>
</feature>
<proteinExistence type="predicted"/>
<dbReference type="Proteomes" id="UP001177670">
    <property type="component" value="Unassembled WGS sequence"/>
</dbReference>
<gene>
    <name evidence="2" type="ORF">K0M31_006709</name>
</gene>
<reference evidence="2" key="1">
    <citation type="submission" date="2021-10" db="EMBL/GenBank/DDBJ databases">
        <title>Melipona bicolor Genome sequencing and assembly.</title>
        <authorList>
            <person name="Araujo N.S."/>
            <person name="Arias M.C."/>
        </authorList>
    </citation>
    <scope>NUCLEOTIDE SEQUENCE</scope>
    <source>
        <strain evidence="2">USP_2M_L1-L4_2017</strain>
        <tissue evidence="2">Whole body</tissue>
    </source>
</reference>
<dbReference type="AlphaFoldDB" id="A0AA40FS33"/>
<evidence type="ECO:0000313" key="3">
    <source>
        <dbReference type="Proteomes" id="UP001177670"/>
    </source>
</evidence>
<evidence type="ECO:0000313" key="2">
    <source>
        <dbReference type="EMBL" id="KAK1124340.1"/>
    </source>
</evidence>
<evidence type="ECO:0000256" key="1">
    <source>
        <dbReference type="SAM" id="Phobius"/>
    </source>
</evidence>
<organism evidence="2 3">
    <name type="scientific">Melipona bicolor</name>
    <dbReference type="NCBI Taxonomy" id="60889"/>
    <lineage>
        <taxon>Eukaryota</taxon>
        <taxon>Metazoa</taxon>
        <taxon>Ecdysozoa</taxon>
        <taxon>Arthropoda</taxon>
        <taxon>Hexapoda</taxon>
        <taxon>Insecta</taxon>
        <taxon>Pterygota</taxon>
        <taxon>Neoptera</taxon>
        <taxon>Endopterygota</taxon>
        <taxon>Hymenoptera</taxon>
        <taxon>Apocrita</taxon>
        <taxon>Aculeata</taxon>
        <taxon>Apoidea</taxon>
        <taxon>Anthophila</taxon>
        <taxon>Apidae</taxon>
        <taxon>Melipona</taxon>
    </lineage>
</organism>
<keyword evidence="3" id="KW-1185">Reference proteome</keyword>
<comment type="caution">
    <text evidence="2">The sequence shown here is derived from an EMBL/GenBank/DDBJ whole genome shotgun (WGS) entry which is preliminary data.</text>
</comment>
<sequence>MGSESEKDVALFLEVIILACCSVVFLLATVHVDALLAGAQSRFADDMFFSPGVGVLDLA</sequence>
<keyword evidence="1" id="KW-1133">Transmembrane helix</keyword>
<keyword evidence="1" id="KW-0812">Transmembrane</keyword>
<accession>A0AA40FS33</accession>
<keyword evidence="1" id="KW-0472">Membrane</keyword>
<dbReference type="EMBL" id="JAHYIQ010000018">
    <property type="protein sequence ID" value="KAK1124340.1"/>
    <property type="molecule type" value="Genomic_DNA"/>
</dbReference>
<protein>
    <submittedName>
        <fullName evidence="2">Uncharacterized protein</fullName>
    </submittedName>
</protein>
<name>A0AA40FS33_9HYME</name>